<dbReference type="EMBL" id="SMFX01000001">
    <property type="protein sequence ID" value="TCK18408.1"/>
    <property type="molecule type" value="Genomic_DNA"/>
</dbReference>
<dbReference type="Gene3D" id="3.10.310.30">
    <property type="match status" value="1"/>
</dbReference>
<gene>
    <name evidence="10" type="ORF">DFR30_1686</name>
</gene>
<dbReference type="InterPro" id="IPR041122">
    <property type="entry name" value="RecJ_OB"/>
</dbReference>
<evidence type="ECO:0000256" key="4">
    <source>
        <dbReference type="ARBA" id="ARBA00022801"/>
    </source>
</evidence>
<keyword evidence="6" id="KW-0175">Coiled coil</keyword>
<organism evidence="10 11">
    <name type="scientific">Thiogranum longum</name>
    <dbReference type="NCBI Taxonomy" id="1537524"/>
    <lineage>
        <taxon>Bacteria</taxon>
        <taxon>Pseudomonadati</taxon>
        <taxon>Pseudomonadota</taxon>
        <taxon>Gammaproteobacteria</taxon>
        <taxon>Chromatiales</taxon>
        <taxon>Ectothiorhodospiraceae</taxon>
        <taxon>Thiogranum</taxon>
    </lineage>
</organism>
<dbReference type="SUPFAM" id="SSF64182">
    <property type="entry name" value="DHH phosphoesterases"/>
    <property type="match status" value="1"/>
</dbReference>
<dbReference type="Gene3D" id="3.90.1640.30">
    <property type="match status" value="1"/>
</dbReference>
<dbReference type="InterPro" id="IPR038763">
    <property type="entry name" value="DHH_sf"/>
</dbReference>
<proteinExistence type="inferred from homology"/>
<dbReference type="PANTHER" id="PTHR30255:SF2">
    <property type="entry name" value="SINGLE-STRANDED-DNA-SPECIFIC EXONUCLEASE RECJ"/>
    <property type="match status" value="1"/>
</dbReference>
<dbReference type="NCBIfam" id="TIGR00644">
    <property type="entry name" value="recJ"/>
    <property type="match status" value="1"/>
</dbReference>
<comment type="caution">
    <text evidence="10">The sequence shown here is derived from an EMBL/GenBank/DDBJ whole genome shotgun (WGS) entry which is preliminary data.</text>
</comment>
<evidence type="ECO:0000259" key="7">
    <source>
        <dbReference type="Pfam" id="PF01368"/>
    </source>
</evidence>
<protein>
    <recommendedName>
        <fullName evidence="2">Single-stranded-DNA-specific exonuclease RecJ</fullName>
    </recommendedName>
</protein>
<dbReference type="InterPro" id="IPR051673">
    <property type="entry name" value="SSDNA_exonuclease_RecJ"/>
</dbReference>
<dbReference type="GO" id="GO:0006310">
    <property type="term" value="P:DNA recombination"/>
    <property type="evidence" value="ECO:0007669"/>
    <property type="project" value="InterPro"/>
</dbReference>
<sequence length="577" mass="62801">MSKCIQLRAVPDVCRLPSGGARHPLLRRIYAARRATDEELERGLSDLHAPDLLKGLDKAVELLTDALQQQQRMLVVGDFDADGATSSALVVAALREMGATQIDYLVPDRFRFGYGLTPEIVEVALQRKPDLIVTVDNGISSIEGVARAREAGVRVLVTDHHLPGEQLPAADAIVNPNQPGDSFPSKSLAGVGVAFYLVMALRSRLRVTDWFVQQGIVEPNLASYLDLVALGTVADVVPLDQNNRLLVRQGLRRIRAGHCRPGIRALLDVAGRNASRVIAADFGFAVGPRLNAAGRLDDMSLGIECLLSASGEQAADLARKLDALNRERREIEADMKADANRHLDAMQLEDRDLPAGFCLYDAGWHQGVIGILASRIKEQFHRPVIVFADAGEGELKGSARSIPGLHIRDVLDAVASHHPGLLLKFGGHAMAAGLSLESSRLEDFRRAFITELEQQLDETQLTGVLETDGSLQAEDFSLEVSELLRDAGPWGQGFPEPLFDGTFCVGAVRVVGERHLKLSLRPVDGGPAVDAIAFSQVERFVPAVGEEVRAVYHLDSNEYRGMLNLQLVIEWLEPGRV</sequence>
<name>A0A4R1HAP3_9GAMM</name>
<keyword evidence="11" id="KW-1185">Reference proteome</keyword>
<dbReference type="RefSeq" id="WP_132972213.1">
    <property type="nucleotide sequence ID" value="NZ_SMFX01000001.1"/>
</dbReference>
<feature type="domain" description="DHHA1" evidence="8">
    <location>
        <begin position="359"/>
        <end position="452"/>
    </location>
</feature>
<evidence type="ECO:0000256" key="1">
    <source>
        <dbReference type="ARBA" id="ARBA00005915"/>
    </source>
</evidence>
<dbReference type="FunFam" id="3.90.1640.30:FF:000001">
    <property type="entry name" value="Single-stranded-DNA-specific exonuclease RecJ"/>
    <property type="match status" value="1"/>
</dbReference>
<evidence type="ECO:0000256" key="3">
    <source>
        <dbReference type="ARBA" id="ARBA00022722"/>
    </source>
</evidence>
<dbReference type="PANTHER" id="PTHR30255">
    <property type="entry name" value="SINGLE-STRANDED-DNA-SPECIFIC EXONUCLEASE RECJ"/>
    <property type="match status" value="1"/>
</dbReference>
<evidence type="ECO:0000256" key="5">
    <source>
        <dbReference type="ARBA" id="ARBA00022839"/>
    </source>
</evidence>
<evidence type="ECO:0000256" key="6">
    <source>
        <dbReference type="SAM" id="Coils"/>
    </source>
</evidence>
<feature type="coiled-coil region" evidence="6">
    <location>
        <begin position="307"/>
        <end position="341"/>
    </location>
</feature>
<accession>A0A4R1HAP3</accession>
<dbReference type="Pfam" id="PF01368">
    <property type="entry name" value="DHH"/>
    <property type="match status" value="1"/>
</dbReference>
<feature type="domain" description="RecJ OB" evidence="9">
    <location>
        <begin position="467"/>
        <end position="570"/>
    </location>
</feature>
<dbReference type="InterPro" id="IPR003156">
    <property type="entry name" value="DHHA1_dom"/>
</dbReference>
<reference evidence="10 11" key="1">
    <citation type="submission" date="2019-03" db="EMBL/GenBank/DDBJ databases">
        <title>Genomic Encyclopedia of Type Strains, Phase IV (KMG-IV): sequencing the most valuable type-strain genomes for metagenomic binning, comparative biology and taxonomic classification.</title>
        <authorList>
            <person name="Goeker M."/>
        </authorList>
    </citation>
    <scope>NUCLEOTIDE SEQUENCE [LARGE SCALE GENOMIC DNA]</scope>
    <source>
        <strain evidence="10 11">DSM 19610</strain>
    </source>
</reference>
<dbReference type="Proteomes" id="UP000295707">
    <property type="component" value="Unassembled WGS sequence"/>
</dbReference>
<dbReference type="AlphaFoldDB" id="A0A4R1HAP3"/>
<dbReference type="GO" id="GO:0008409">
    <property type="term" value="F:5'-3' exonuclease activity"/>
    <property type="evidence" value="ECO:0007669"/>
    <property type="project" value="InterPro"/>
</dbReference>
<evidence type="ECO:0000256" key="2">
    <source>
        <dbReference type="ARBA" id="ARBA00019841"/>
    </source>
</evidence>
<feature type="domain" description="DDH" evidence="7">
    <location>
        <begin position="73"/>
        <end position="232"/>
    </location>
</feature>
<dbReference type="GO" id="GO:0003676">
    <property type="term" value="F:nucleic acid binding"/>
    <property type="evidence" value="ECO:0007669"/>
    <property type="project" value="InterPro"/>
</dbReference>
<keyword evidence="5 10" id="KW-0269">Exonuclease</keyword>
<dbReference type="Pfam" id="PF17768">
    <property type="entry name" value="RecJ_OB"/>
    <property type="match status" value="1"/>
</dbReference>
<comment type="similarity">
    <text evidence="1">Belongs to the RecJ family.</text>
</comment>
<evidence type="ECO:0000313" key="10">
    <source>
        <dbReference type="EMBL" id="TCK18408.1"/>
    </source>
</evidence>
<evidence type="ECO:0000313" key="11">
    <source>
        <dbReference type="Proteomes" id="UP000295707"/>
    </source>
</evidence>
<dbReference type="GO" id="GO:0006281">
    <property type="term" value="P:DNA repair"/>
    <property type="evidence" value="ECO:0007669"/>
    <property type="project" value="InterPro"/>
</dbReference>
<evidence type="ECO:0000259" key="8">
    <source>
        <dbReference type="Pfam" id="PF02272"/>
    </source>
</evidence>
<evidence type="ECO:0000259" key="9">
    <source>
        <dbReference type="Pfam" id="PF17768"/>
    </source>
</evidence>
<keyword evidence="4" id="KW-0378">Hydrolase</keyword>
<dbReference type="InterPro" id="IPR004610">
    <property type="entry name" value="RecJ"/>
</dbReference>
<keyword evidence="3" id="KW-0540">Nuclease</keyword>
<dbReference type="Pfam" id="PF02272">
    <property type="entry name" value="DHHA1"/>
    <property type="match status" value="1"/>
</dbReference>
<dbReference type="InterPro" id="IPR001667">
    <property type="entry name" value="DDH_dom"/>
</dbReference>
<dbReference type="OrthoDB" id="9809852at2"/>